<evidence type="ECO:0000313" key="3">
    <source>
        <dbReference type="Proteomes" id="UP000830167"/>
    </source>
</evidence>
<organism evidence="2 3">
    <name type="scientific">Fodinisporobacter ferrooxydans</name>
    <dbReference type="NCBI Taxonomy" id="2901836"/>
    <lineage>
        <taxon>Bacteria</taxon>
        <taxon>Bacillati</taxon>
        <taxon>Bacillota</taxon>
        <taxon>Bacilli</taxon>
        <taxon>Bacillales</taxon>
        <taxon>Alicyclobacillaceae</taxon>
        <taxon>Fodinisporobacter</taxon>
    </lineage>
</organism>
<dbReference type="EMBL" id="CP089291">
    <property type="protein sequence ID" value="UOF91137.1"/>
    <property type="molecule type" value="Genomic_DNA"/>
</dbReference>
<gene>
    <name evidence="2" type="ORF">LSG31_02430</name>
</gene>
<protein>
    <submittedName>
        <fullName evidence="2">IclR family transcriptional regulator C-terminal domain-containing protein</fullName>
    </submittedName>
</protein>
<feature type="domain" description="IclR-ED" evidence="1">
    <location>
        <begin position="1"/>
        <end position="116"/>
    </location>
</feature>
<dbReference type="SUPFAM" id="SSF55781">
    <property type="entry name" value="GAF domain-like"/>
    <property type="match status" value="1"/>
</dbReference>
<dbReference type="InterPro" id="IPR029016">
    <property type="entry name" value="GAF-like_dom_sf"/>
</dbReference>
<dbReference type="InterPro" id="IPR050707">
    <property type="entry name" value="HTH_MetabolicPath_Reg"/>
</dbReference>
<sequence>MHATASGKILLSYSSEDFVDSVLTRELPAFTERTITDPITLRQELSKIRSAEFAVDDEELSVGLMCISVPVFFGEGQIGALSVSGPKQRITQKLTIAEIVRTLRHKSECITEKLRFGKKVRISPDGTFLPSDNS</sequence>
<keyword evidence="3" id="KW-1185">Reference proteome</keyword>
<dbReference type="Proteomes" id="UP000830167">
    <property type="component" value="Chromosome"/>
</dbReference>
<dbReference type="Gene3D" id="3.30.450.40">
    <property type="match status" value="1"/>
</dbReference>
<evidence type="ECO:0000259" key="1">
    <source>
        <dbReference type="PROSITE" id="PS51078"/>
    </source>
</evidence>
<dbReference type="PROSITE" id="PS51078">
    <property type="entry name" value="ICLR_ED"/>
    <property type="match status" value="1"/>
</dbReference>
<dbReference type="PANTHER" id="PTHR30136:SF24">
    <property type="entry name" value="HTH-TYPE TRANSCRIPTIONAL REPRESSOR ALLR"/>
    <property type="match status" value="1"/>
</dbReference>
<dbReference type="PANTHER" id="PTHR30136">
    <property type="entry name" value="HELIX-TURN-HELIX TRANSCRIPTIONAL REGULATOR, ICLR FAMILY"/>
    <property type="match status" value="1"/>
</dbReference>
<dbReference type="Pfam" id="PF01614">
    <property type="entry name" value="IclR_C"/>
    <property type="match status" value="1"/>
</dbReference>
<evidence type="ECO:0000313" key="2">
    <source>
        <dbReference type="EMBL" id="UOF91137.1"/>
    </source>
</evidence>
<name>A0ABY4CKU7_9BACL</name>
<dbReference type="InterPro" id="IPR014757">
    <property type="entry name" value="Tscrpt_reg_IclR_C"/>
</dbReference>
<accession>A0ABY4CKU7</accession>
<reference evidence="2" key="1">
    <citation type="submission" date="2021-12" db="EMBL/GenBank/DDBJ databases">
        <title>Alicyclobacillaceae gen. nov., sp. nov., isolated from chalcocite enrichment system.</title>
        <authorList>
            <person name="Jiang Z."/>
        </authorList>
    </citation>
    <scope>NUCLEOTIDE SEQUENCE</scope>
    <source>
        <strain evidence="2">MYW30-H2</strain>
    </source>
</reference>
<proteinExistence type="predicted"/>